<dbReference type="InterPro" id="IPR038765">
    <property type="entry name" value="Papain-like_cys_pep_sf"/>
</dbReference>
<dbReference type="SMART" id="SM00848">
    <property type="entry name" value="Inhibitor_I29"/>
    <property type="match status" value="1"/>
</dbReference>
<dbReference type="Pfam" id="PF08246">
    <property type="entry name" value="Inhibitor_I29"/>
    <property type="match status" value="1"/>
</dbReference>
<dbReference type="VEuPathDB" id="TriTrypDB:Tc_MARK_9391"/>
<dbReference type="VEuPathDB" id="TriTrypDB:TcG_08257"/>
<dbReference type="Gene3D" id="3.90.70.10">
    <property type="entry name" value="Cysteine proteinases"/>
    <property type="match status" value="1"/>
</dbReference>
<name>A0A2V2VLQ4_TRYCR</name>
<dbReference type="VEuPathDB" id="TriTrypDB:TcBrA4_0137650"/>
<evidence type="ECO:0000259" key="4">
    <source>
        <dbReference type="SMART" id="SM00645"/>
    </source>
</evidence>
<feature type="transmembrane region" description="Helical" evidence="3">
    <location>
        <begin position="15"/>
        <end position="41"/>
    </location>
</feature>
<dbReference type="AlphaFoldDB" id="A0A2V2VLQ4"/>
<evidence type="ECO:0000256" key="3">
    <source>
        <dbReference type="SAM" id="Phobius"/>
    </source>
</evidence>
<dbReference type="InterPro" id="IPR025661">
    <property type="entry name" value="Pept_asp_AS"/>
</dbReference>
<keyword evidence="2" id="KW-1015">Disulfide bond</keyword>
<dbReference type="VEuPathDB" id="TriTrypDB:TCDM_10766"/>
<dbReference type="VEuPathDB" id="TriTrypDB:BCY84_02400"/>
<dbReference type="VEuPathDB" id="TriTrypDB:TcYC6_0032940"/>
<dbReference type="CDD" id="cd02248">
    <property type="entry name" value="Peptidase_C1A"/>
    <property type="match status" value="1"/>
</dbReference>
<dbReference type="EMBL" id="PRFA01000221">
    <property type="protein sequence ID" value="PWU84524.1"/>
    <property type="molecule type" value="Genomic_DNA"/>
</dbReference>
<dbReference type="VEuPathDB" id="TriTrypDB:ECC02_002018"/>
<evidence type="ECO:0000313" key="7">
    <source>
        <dbReference type="EMBL" id="PWU97271.1"/>
    </source>
</evidence>
<dbReference type="InterPro" id="IPR000668">
    <property type="entry name" value="Peptidase_C1A_C"/>
</dbReference>
<organism evidence="7 8">
    <name type="scientific">Trypanosoma cruzi</name>
    <dbReference type="NCBI Taxonomy" id="5693"/>
    <lineage>
        <taxon>Eukaryota</taxon>
        <taxon>Discoba</taxon>
        <taxon>Euglenozoa</taxon>
        <taxon>Kinetoplastea</taxon>
        <taxon>Metakinetoplastina</taxon>
        <taxon>Trypanosomatida</taxon>
        <taxon>Trypanosomatidae</taxon>
        <taxon>Trypanosoma</taxon>
        <taxon>Schizotrypanum</taxon>
    </lineage>
</organism>
<evidence type="ECO:0000313" key="6">
    <source>
        <dbReference type="EMBL" id="PWU84524.1"/>
    </source>
</evidence>
<dbReference type="InterPro" id="IPR013201">
    <property type="entry name" value="Prot_inhib_I29"/>
</dbReference>
<evidence type="ECO:0000256" key="2">
    <source>
        <dbReference type="ARBA" id="ARBA00023157"/>
    </source>
</evidence>
<comment type="similarity">
    <text evidence="1">Belongs to the peptidase C1 family.</text>
</comment>
<reference evidence="7 8" key="1">
    <citation type="journal article" date="2018" name="Microb. Genom.">
        <title>Expanding an expanded genome: long-read sequencing of Trypanosoma cruzi.</title>
        <authorList>
            <person name="Berna L."/>
            <person name="Rodriguez M."/>
            <person name="Chiribao M.L."/>
            <person name="Parodi-Talice A."/>
            <person name="Pita S."/>
            <person name="Rijo G."/>
            <person name="Alvarez-Valin F."/>
            <person name="Robello C."/>
        </authorList>
    </citation>
    <scope>NUCLEOTIDE SEQUENCE [LARGE SCALE GENOMIC DNA]</scope>
    <source>
        <strain evidence="7 8">Dm28c</strain>
    </source>
</reference>
<dbReference type="Pfam" id="PF00112">
    <property type="entry name" value="Peptidase_C1"/>
    <property type="match status" value="1"/>
</dbReference>
<dbReference type="VEuPathDB" id="TriTrypDB:C3747_53g178"/>
<dbReference type="VEuPathDB" id="TriTrypDB:TCSYLVIO_000137"/>
<dbReference type="InterPro" id="IPR039417">
    <property type="entry name" value="Peptidase_C1A_papain-like"/>
</dbReference>
<dbReference type="PANTHER" id="PTHR12411">
    <property type="entry name" value="CYSTEINE PROTEASE FAMILY C1-RELATED"/>
    <property type="match status" value="1"/>
</dbReference>
<proteinExistence type="inferred from homology"/>
<dbReference type="VEuPathDB" id="TriTrypDB:C4B63_221g14"/>
<dbReference type="PRINTS" id="PR00705">
    <property type="entry name" value="PAPAIN"/>
</dbReference>
<protein>
    <submittedName>
        <fullName evidence="7">Putative cysteine proteinase</fullName>
    </submittedName>
</protein>
<feature type="domain" description="Cathepsin propeptide inhibitor" evidence="5">
    <location>
        <begin position="55"/>
        <end position="111"/>
    </location>
</feature>
<keyword evidence="3" id="KW-0812">Transmembrane</keyword>
<dbReference type="SMART" id="SM00645">
    <property type="entry name" value="Pept_C1"/>
    <property type="match status" value="1"/>
</dbReference>
<dbReference type="SUPFAM" id="SSF54001">
    <property type="entry name" value="Cysteine proteinases"/>
    <property type="match status" value="1"/>
</dbReference>
<gene>
    <name evidence="7" type="ORF">C4B63_16g273</name>
    <name evidence="6" type="ORF">C4B63_221g14</name>
</gene>
<accession>A0A2V2VLQ4</accession>
<evidence type="ECO:0000259" key="5">
    <source>
        <dbReference type="SMART" id="SM00848"/>
    </source>
</evidence>
<dbReference type="VEuPathDB" id="TriTrypDB:C4B63_16g273"/>
<dbReference type="VEuPathDB" id="TriTrypDB:TcCL_ESM09637"/>
<dbReference type="InterPro" id="IPR013128">
    <property type="entry name" value="Peptidase_C1A"/>
</dbReference>
<sequence>MHTCVQRSERMQKDFMIYMIVLLFLLATHFAFTATGVLTVFEGRPKPPDLGGYTFDRFLQEYGKKYDAREYVRRRALFEQTLARVRTHNEAGNHLYVMGINHMSDWTPEELATLNGARPRMMSHLAQKSLQRRYQASGGRIPDEVDYRNSSPAILTAVKDQGRCGSCWAHGAAEEMESHFAILTGRLHVLSQQQLTSCAPNPKKCGGTGGCYGSTADLAYEYAKKGITSEWVYSYTSYRGETGDCRNELDVIAVARVQSYVKIPSNDQDAVMEALAKNGPLSVNVDATYWAAYAGGIFNGCDYSKNITINHVVQLVGYGHDNKLNLDYWILRNSWSPSWGENGYMRLLRTDKAECGWDVMMQDGTACEDDPSVAWVCGECGILFDTSFPVMS</sequence>
<dbReference type="EMBL" id="PRFA01000016">
    <property type="protein sequence ID" value="PWU97271.1"/>
    <property type="molecule type" value="Genomic_DNA"/>
</dbReference>
<dbReference type="GO" id="GO:0006508">
    <property type="term" value="P:proteolysis"/>
    <property type="evidence" value="ECO:0007669"/>
    <property type="project" value="InterPro"/>
</dbReference>
<dbReference type="InterPro" id="IPR000169">
    <property type="entry name" value="Pept_cys_AS"/>
</dbReference>
<dbReference type="PROSITE" id="PS00640">
    <property type="entry name" value="THIOL_PROTEASE_ASN"/>
    <property type="match status" value="1"/>
</dbReference>
<dbReference type="Proteomes" id="UP000246121">
    <property type="component" value="Unassembled WGS sequence"/>
</dbReference>
<dbReference type="GO" id="GO:0008234">
    <property type="term" value="F:cysteine-type peptidase activity"/>
    <property type="evidence" value="ECO:0007669"/>
    <property type="project" value="InterPro"/>
</dbReference>
<keyword evidence="3" id="KW-0472">Membrane</keyword>
<comment type="caution">
    <text evidence="7">The sequence shown here is derived from an EMBL/GenBank/DDBJ whole genome shotgun (WGS) entry which is preliminary data.</text>
</comment>
<feature type="domain" description="Peptidase C1A papain C-terminal" evidence="4">
    <location>
        <begin position="141"/>
        <end position="365"/>
    </location>
</feature>
<dbReference type="PROSITE" id="PS00139">
    <property type="entry name" value="THIOL_PROTEASE_CYS"/>
    <property type="match status" value="1"/>
</dbReference>
<evidence type="ECO:0000313" key="8">
    <source>
        <dbReference type="Proteomes" id="UP000246121"/>
    </source>
</evidence>
<dbReference type="VEuPathDB" id="TriTrypDB:TcCLB.507849.50"/>
<evidence type="ECO:0000256" key="1">
    <source>
        <dbReference type="ARBA" id="ARBA00008455"/>
    </source>
</evidence>
<dbReference type="VEuPathDB" id="TriTrypDB:TcCLB.508317.10"/>
<keyword evidence="3" id="KW-1133">Transmembrane helix</keyword>